<evidence type="ECO:0000313" key="18">
    <source>
        <dbReference type="Proteomes" id="UP000298663"/>
    </source>
</evidence>
<dbReference type="EC" id="6.1.1.19" evidence="3"/>
<reference evidence="17 18" key="2">
    <citation type="journal article" date="2019" name="G3 (Bethesda)">
        <title>Hybrid Assembly of the Genome of the Entomopathogenic Nematode Steinernema carpocapsae Identifies the X-Chromosome.</title>
        <authorList>
            <person name="Serra L."/>
            <person name="Macchietto M."/>
            <person name="Macias-Munoz A."/>
            <person name="McGill C.J."/>
            <person name="Rodriguez I.M."/>
            <person name="Rodriguez B."/>
            <person name="Murad R."/>
            <person name="Mortazavi A."/>
        </authorList>
    </citation>
    <scope>NUCLEOTIDE SEQUENCE [LARGE SCALE GENOMIC DNA]</scope>
    <source>
        <strain evidence="17 18">ALL</strain>
    </source>
</reference>
<dbReference type="Proteomes" id="UP000298663">
    <property type="component" value="Unassembled WGS sequence"/>
</dbReference>
<keyword evidence="7 13" id="KW-0067">ATP-binding</keyword>
<evidence type="ECO:0000256" key="10">
    <source>
        <dbReference type="ARBA" id="ARBA00033033"/>
    </source>
</evidence>
<comment type="caution">
    <text evidence="17">The sequence shown here is derived from an EMBL/GenBank/DDBJ whole genome shotgun (WGS) entry which is preliminary data.</text>
</comment>
<dbReference type="PRINTS" id="PR01038">
    <property type="entry name" value="TRNASYNTHARG"/>
</dbReference>
<name>A0A4U5MFU8_STECR</name>
<dbReference type="EMBL" id="AZBU02000008">
    <property type="protein sequence ID" value="TKR68108.1"/>
    <property type="molecule type" value="Genomic_DNA"/>
</dbReference>
<gene>
    <name evidence="17" type="ORF">L596_024141</name>
</gene>
<dbReference type="Gene3D" id="3.30.1360.70">
    <property type="entry name" value="Arginyl tRNA synthetase N-terminal domain"/>
    <property type="match status" value="1"/>
</dbReference>
<dbReference type="SUPFAM" id="SSF52374">
    <property type="entry name" value="Nucleotidylyl transferase"/>
    <property type="match status" value="1"/>
</dbReference>
<evidence type="ECO:0000256" key="5">
    <source>
        <dbReference type="ARBA" id="ARBA00022598"/>
    </source>
</evidence>
<evidence type="ECO:0000256" key="9">
    <source>
        <dbReference type="ARBA" id="ARBA00023146"/>
    </source>
</evidence>
<accession>A0A4U5MFU8</accession>
<dbReference type="InterPro" id="IPR009080">
    <property type="entry name" value="tRNAsynth_Ia_anticodon-bd"/>
</dbReference>
<keyword evidence="4" id="KW-0963">Cytoplasm</keyword>
<dbReference type="FunFam" id="3.40.50.620:FF:000084">
    <property type="entry name" value="arginine--tRNA ligase, cytoplasmic"/>
    <property type="match status" value="1"/>
</dbReference>
<evidence type="ECO:0000256" key="7">
    <source>
        <dbReference type="ARBA" id="ARBA00022840"/>
    </source>
</evidence>
<feature type="region of interest" description="Disordered" evidence="14">
    <location>
        <begin position="81"/>
        <end position="127"/>
    </location>
</feature>
<comment type="catalytic activity">
    <reaction evidence="11">
        <text>tRNA(Arg) + L-arginine + ATP = L-arginyl-tRNA(Arg) + AMP + diphosphate</text>
        <dbReference type="Rhea" id="RHEA:20301"/>
        <dbReference type="Rhea" id="RHEA-COMP:9658"/>
        <dbReference type="Rhea" id="RHEA-COMP:9673"/>
        <dbReference type="ChEBI" id="CHEBI:30616"/>
        <dbReference type="ChEBI" id="CHEBI:32682"/>
        <dbReference type="ChEBI" id="CHEBI:33019"/>
        <dbReference type="ChEBI" id="CHEBI:78442"/>
        <dbReference type="ChEBI" id="CHEBI:78513"/>
        <dbReference type="ChEBI" id="CHEBI:456215"/>
        <dbReference type="EC" id="6.1.1.19"/>
    </reaction>
</comment>
<dbReference type="Gene3D" id="3.40.50.620">
    <property type="entry name" value="HUPs"/>
    <property type="match status" value="1"/>
</dbReference>
<evidence type="ECO:0000256" key="4">
    <source>
        <dbReference type="ARBA" id="ARBA00022490"/>
    </source>
</evidence>
<dbReference type="GO" id="GO:0017101">
    <property type="term" value="C:aminoacyl-tRNA synthetase multienzyme complex"/>
    <property type="evidence" value="ECO:0007669"/>
    <property type="project" value="UniProtKB-ARBA"/>
</dbReference>
<evidence type="ECO:0000256" key="1">
    <source>
        <dbReference type="ARBA" id="ARBA00004514"/>
    </source>
</evidence>
<dbReference type="SMART" id="SM01016">
    <property type="entry name" value="Arg_tRNA_synt_N"/>
    <property type="match status" value="1"/>
</dbReference>
<dbReference type="Pfam" id="PF03485">
    <property type="entry name" value="Arg_tRNA_synt_N"/>
    <property type="match status" value="1"/>
</dbReference>
<dbReference type="OrthoDB" id="68056at2759"/>
<dbReference type="GO" id="GO:0006420">
    <property type="term" value="P:arginyl-tRNA aminoacylation"/>
    <property type="evidence" value="ECO:0007669"/>
    <property type="project" value="InterPro"/>
</dbReference>
<dbReference type="GO" id="GO:0004814">
    <property type="term" value="F:arginine-tRNA ligase activity"/>
    <property type="evidence" value="ECO:0007669"/>
    <property type="project" value="UniProtKB-EC"/>
</dbReference>
<evidence type="ECO:0000313" key="17">
    <source>
        <dbReference type="EMBL" id="TKR68108.1"/>
    </source>
</evidence>
<dbReference type="PANTHER" id="PTHR11956">
    <property type="entry name" value="ARGINYL-TRNA SYNTHETASE"/>
    <property type="match status" value="1"/>
</dbReference>
<evidence type="ECO:0000256" key="14">
    <source>
        <dbReference type="SAM" id="MobiDB-lite"/>
    </source>
</evidence>
<keyword evidence="18" id="KW-1185">Reference proteome</keyword>
<dbReference type="PANTHER" id="PTHR11956:SF5">
    <property type="entry name" value="ARGININE--TRNA LIGASE, CYTOPLASMIC"/>
    <property type="match status" value="1"/>
</dbReference>
<dbReference type="SMART" id="SM00836">
    <property type="entry name" value="DALR_1"/>
    <property type="match status" value="1"/>
</dbReference>
<feature type="domain" description="Arginyl tRNA synthetase N-terminal" evidence="16">
    <location>
        <begin position="143"/>
        <end position="231"/>
    </location>
</feature>
<dbReference type="NCBIfam" id="TIGR00456">
    <property type="entry name" value="argS"/>
    <property type="match status" value="1"/>
</dbReference>
<dbReference type="Pfam" id="PF00750">
    <property type="entry name" value="tRNA-synt_1d"/>
    <property type="match status" value="1"/>
</dbReference>
<dbReference type="InterPro" id="IPR001278">
    <property type="entry name" value="Arg-tRNA-ligase"/>
</dbReference>
<keyword evidence="8 13" id="KW-0648">Protein biosynthesis</keyword>
<dbReference type="FunFam" id="1.10.730.10:FF:000064">
    <property type="entry name" value="Probable arginine--tRNA ligase, cytoplasmic"/>
    <property type="match status" value="1"/>
</dbReference>
<evidence type="ECO:0000259" key="16">
    <source>
        <dbReference type="SMART" id="SM01016"/>
    </source>
</evidence>
<organism evidence="17 18">
    <name type="scientific">Steinernema carpocapsae</name>
    <name type="common">Entomopathogenic nematode</name>
    <dbReference type="NCBI Taxonomy" id="34508"/>
    <lineage>
        <taxon>Eukaryota</taxon>
        <taxon>Metazoa</taxon>
        <taxon>Ecdysozoa</taxon>
        <taxon>Nematoda</taxon>
        <taxon>Chromadorea</taxon>
        <taxon>Rhabditida</taxon>
        <taxon>Tylenchina</taxon>
        <taxon>Panagrolaimomorpha</taxon>
        <taxon>Strongyloidoidea</taxon>
        <taxon>Steinernematidae</taxon>
        <taxon>Steinernema</taxon>
    </lineage>
</organism>
<dbReference type="InterPro" id="IPR008909">
    <property type="entry name" value="DALR_anticod-bd"/>
</dbReference>
<protein>
    <recommendedName>
        <fullName evidence="12">Probable arginine--tRNA ligase, cytoplasmic</fullName>
        <ecNumber evidence="3">6.1.1.19</ecNumber>
    </recommendedName>
    <alternativeName>
        <fullName evidence="10">Arginyl-tRNA synthetase</fullName>
    </alternativeName>
</protein>
<keyword evidence="6 13" id="KW-0547">Nucleotide-binding</keyword>
<dbReference type="Pfam" id="PF05746">
    <property type="entry name" value="DALR_1"/>
    <property type="match status" value="1"/>
</dbReference>
<evidence type="ECO:0000256" key="11">
    <source>
        <dbReference type="ARBA" id="ARBA00049339"/>
    </source>
</evidence>
<dbReference type="InterPro" id="IPR005148">
    <property type="entry name" value="Arg-tRNA-synth_N"/>
</dbReference>
<evidence type="ECO:0000256" key="3">
    <source>
        <dbReference type="ARBA" id="ARBA00012837"/>
    </source>
</evidence>
<keyword evidence="5 13" id="KW-0436">Ligase</keyword>
<evidence type="ECO:0000259" key="15">
    <source>
        <dbReference type="SMART" id="SM00836"/>
    </source>
</evidence>
<dbReference type="SUPFAM" id="SSF47323">
    <property type="entry name" value="Anticodon-binding domain of a subclass of class I aminoacyl-tRNA synthetases"/>
    <property type="match status" value="1"/>
</dbReference>
<dbReference type="AlphaFoldDB" id="A0A4U5MFU8"/>
<evidence type="ECO:0000256" key="13">
    <source>
        <dbReference type="RuleBase" id="RU363038"/>
    </source>
</evidence>
<reference evidence="17 18" key="1">
    <citation type="journal article" date="2015" name="Genome Biol.">
        <title>Comparative genomics of Steinernema reveals deeply conserved gene regulatory networks.</title>
        <authorList>
            <person name="Dillman A.R."/>
            <person name="Macchietto M."/>
            <person name="Porter C.F."/>
            <person name="Rogers A."/>
            <person name="Williams B."/>
            <person name="Antoshechkin I."/>
            <person name="Lee M.M."/>
            <person name="Goodwin Z."/>
            <person name="Lu X."/>
            <person name="Lewis E.E."/>
            <person name="Goodrich-Blair H."/>
            <person name="Stock S.P."/>
            <person name="Adams B.J."/>
            <person name="Sternberg P.W."/>
            <person name="Mortazavi A."/>
        </authorList>
    </citation>
    <scope>NUCLEOTIDE SEQUENCE [LARGE SCALE GENOMIC DNA]</scope>
    <source>
        <strain evidence="17 18">ALL</strain>
    </source>
</reference>
<evidence type="ECO:0000256" key="2">
    <source>
        <dbReference type="ARBA" id="ARBA00005594"/>
    </source>
</evidence>
<dbReference type="HAMAP" id="MF_00123">
    <property type="entry name" value="Arg_tRNA_synth"/>
    <property type="match status" value="1"/>
</dbReference>
<comment type="similarity">
    <text evidence="2 13">Belongs to the class-I aminoacyl-tRNA synthetase family.</text>
</comment>
<evidence type="ECO:0000256" key="6">
    <source>
        <dbReference type="ARBA" id="ARBA00022741"/>
    </source>
</evidence>
<dbReference type="InterPro" id="IPR001412">
    <property type="entry name" value="aa-tRNA-synth_I_CS"/>
</dbReference>
<feature type="domain" description="DALR anticodon binding" evidence="15">
    <location>
        <begin position="594"/>
        <end position="720"/>
    </location>
</feature>
<dbReference type="CDD" id="cd00671">
    <property type="entry name" value="ArgRS_core"/>
    <property type="match status" value="1"/>
</dbReference>
<dbReference type="Gene3D" id="1.10.730.10">
    <property type="entry name" value="Isoleucyl-tRNA Synthetase, Domain 1"/>
    <property type="match status" value="1"/>
</dbReference>
<evidence type="ECO:0000256" key="12">
    <source>
        <dbReference type="ARBA" id="ARBA00071644"/>
    </source>
</evidence>
<dbReference type="SUPFAM" id="SSF55190">
    <property type="entry name" value="Arginyl-tRNA synthetase (ArgRS), N-terminal 'additional' domain"/>
    <property type="match status" value="1"/>
</dbReference>
<dbReference type="GO" id="GO:0005829">
    <property type="term" value="C:cytosol"/>
    <property type="evidence" value="ECO:0007669"/>
    <property type="project" value="UniProtKB-SubCell"/>
</dbReference>
<dbReference type="InterPro" id="IPR036695">
    <property type="entry name" value="Arg-tRNA-synth_N_sf"/>
</dbReference>
<dbReference type="InterPro" id="IPR035684">
    <property type="entry name" value="ArgRS_core"/>
</dbReference>
<proteinExistence type="inferred from homology"/>
<dbReference type="InterPro" id="IPR014729">
    <property type="entry name" value="Rossmann-like_a/b/a_fold"/>
</dbReference>
<dbReference type="GO" id="GO:0005524">
    <property type="term" value="F:ATP binding"/>
    <property type="evidence" value="ECO:0007669"/>
    <property type="project" value="UniProtKB-KW"/>
</dbReference>
<sequence>MASISNGPSKSAAQEIHEAEAEYNAAFVQVEKFERLQKAMEAGELTAELLEECPELAAKLAENEKLKYRIEVLKASAAEQAAKNSKVKQAKPETSKAKPEASKKSGEPKEKKAKGEKSGTPPPAAKPKINYVHVEDYGDSIFGRLKDIFAQAIAKAFPEEKSLPVILTEATNPKFGNYQLNSAMAISKVIASKGTKKSPLEVAKLIKENLPATELIEKVDVAGPGFINIFIDNTYVCKRVASIFKEGNHIPKVQTKRAIVDFSSPNIAKQMHVGHLRTTIIGEVICRLLEFVKFDVLRLNHLGDWGTQFGMLIAHLQDEFPNYLNETPPVADLQEFYKASKKRFDEDEVFKKRAYECVVQLQGKEPNIVKAWQMICDVSRKDFDQLYNRLDISLTERGESYYQDMMVDVVKELQHRGFLKVEDGRTVMFPTGCTVPLTVVKSDGGNTYDTSDLAALRNRLIDEKADWVIYVVDAGQSLHLETIYQAGQDVGWYNPTVKRVEHVPFGLVLGEDKKKFKTRSGDTVKLSDLLDEGVKRAAEKIAERDMTEEERKVASEAVAYSCIKYADLSHNRINDYVFSYDRMLDDKGNTAVYLLYAYARMKSIRRNLTVSSEELTAYIDELKGNLPLNDEREIALAKHILKFSDCILTVLESLQPHQLCDYLYNLATLFHEFYTACYVINTDTEGNKTINLHRVVLMDVTVVMMDTCFKLLGLQTLEKM</sequence>
<keyword evidence="9 13" id="KW-0030">Aminoacyl-tRNA synthetase</keyword>
<dbReference type="STRING" id="34508.A0A4U5MFU8"/>
<dbReference type="PROSITE" id="PS00178">
    <property type="entry name" value="AA_TRNA_LIGASE_I"/>
    <property type="match status" value="1"/>
</dbReference>
<evidence type="ECO:0000256" key="8">
    <source>
        <dbReference type="ARBA" id="ARBA00022917"/>
    </source>
</evidence>
<dbReference type="FunFam" id="3.30.1360.70:FF:000002">
    <property type="entry name" value="arginine--tRNA ligase, cytoplasmic"/>
    <property type="match status" value="1"/>
</dbReference>
<comment type="subcellular location">
    <subcellularLocation>
        <location evidence="1">Cytoplasm</location>
        <location evidence="1">Cytosol</location>
    </subcellularLocation>
</comment>
<feature type="compositionally biased region" description="Basic and acidic residues" evidence="14">
    <location>
        <begin position="90"/>
        <end position="117"/>
    </location>
</feature>